<dbReference type="Proteomes" id="UP001501638">
    <property type="component" value="Unassembled WGS sequence"/>
</dbReference>
<evidence type="ECO:0000313" key="1">
    <source>
        <dbReference type="EMBL" id="GAA2448483.1"/>
    </source>
</evidence>
<gene>
    <name evidence="1" type="ORF">GCM10010405_34810</name>
</gene>
<keyword evidence="2" id="KW-1185">Reference proteome</keyword>
<protein>
    <recommendedName>
        <fullName evidence="3">GATA-type domain-containing protein</fullName>
    </recommendedName>
</protein>
<dbReference type="EMBL" id="BAAASZ010000026">
    <property type="protein sequence ID" value="GAA2448483.1"/>
    <property type="molecule type" value="Genomic_DNA"/>
</dbReference>
<name>A0ABP5X8H0_9ACTN</name>
<evidence type="ECO:0008006" key="3">
    <source>
        <dbReference type="Google" id="ProtNLM"/>
    </source>
</evidence>
<organism evidence="1 2">
    <name type="scientific">Streptomyces macrosporus</name>
    <dbReference type="NCBI Taxonomy" id="44032"/>
    <lineage>
        <taxon>Bacteria</taxon>
        <taxon>Bacillati</taxon>
        <taxon>Actinomycetota</taxon>
        <taxon>Actinomycetes</taxon>
        <taxon>Kitasatosporales</taxon>
        <taxon>Streptomycetaceae</taxon>
        <taxon>Streptomyces</taxon>
    </lineage>
</organism>
<proteinExistence type="predicted"/>
<sequence length="71" mass="8391">MSDRPCAVCGSWQRVSNGKGRGTRCGLCKRVYQRSRYWLNPEQERERARAWRAANRERARRAKRARKKGNP</sequence>
<reference evidence="2" key="1">
    <citation type="journal article" date="2019" name="Int. J. Syst. Evol. Microbiol.">
        <title>The Global Catalogue of Microorganisms (GCM) 10K type strain sequencing project: providing services to taxonomists for standard genome sequencing and annotation.</title>
        <authorList>
            <consortium name="The Broad Institute Genomics Platform"/>
            <consortium name="The Broad Institute Genome Sequencing Center for Infectious Disease"/>
            <person name="Wu L."/>
            <person name="Ma J."/>
        </authorList>
    </citation>
    <scope>NUCLEOTIDE SEQUENCE [LARGE SCALE GENOMIC DNA]</scope>
    <source>
        <strain evidence="2">JCM 6305</strain>
    </source>
</reference>
<evidence type="ECO:0000313" key="2">
    <source>
        <dbReference type="Proteomes" id="UP001501638"/>
    </source>
</evidence>
<accession>A0ABP5X8H0</accession>
<dbReference type="RefSeq" id="WP_344323882.1">
    <property type="nucleotide sequence ID" value="NZ_BAAASZ010000026.1"/>
</dbReference>
<comment type="caution">
    <text evidence="1">The sequence shown here is derived from an EMBL/GenBank/DDBJ whole genome shotgun (WGS) entry which is preliminary data.</text>
</comment>